<comment type="caution">
    <text evidence="2">The sequence shown here is derived from an EMBL/GenBank/DDBJ whole genome shotgun (WGS) entry which is preliminary data.</text>
</comment>
<gene>
    <name evidence="2" type="ORF">GTA08_BOTSDO00143</name>
</gene>
<dbReference type="EMBL" id="WWBZ02000001">
    <property type="protein sequence ID" value="KAF4314041.1"/>
    <property type="molecule type" value="Genomic_DNA"/>
</dbReference>
<organism evidence="2 3">
    <name type="scientific">Botryosphaeria dothidea</name>
    <dbReference type="NCBI Taxonomy" id="55169"/>
    <lineage>
        <taxon>Eukaryota</taxon>
        <taxon>Fungi</taxon>
        <taxon>Dikarya</taxon>
        <taxon>Ascomycota</taxon>
        <taxon>Pezizomycotina</taxon>
        <taxon>Dothideomycetes</taxon>
        <taxon>Dothideomycetes incertae sedis</taxon>
        <taxon>Botryosphaeriales</taxon>
        <taxon>Botryosphaeriaceae</taxon>
        <taxon>Botryosphaeria</taxon>
    </lineage>
</organism>
<evidence type="ECO:0000256" key="1">
    <source>
        <dbReference type="SAM" id="SignalP"/>
    </source>
</evidence>
<evidence type="ECO:0000313" key="3">
    <source>
        <dbReference type="Proteomes" id="UP000572817"/>
    </source>
</evidence>
<dbReference type="Proteomes" id="UP000572817">
    <property type="component" value="Unassembled WGS sequence"/>
</dbReference>
<accession>A0A8H4J7C0</accession>
<sequence length="159" mass="16539">MHPLFSAIGGAIFASAAVTAQQLGTAGSTATVQQLKVIKPANGDGLASVTVSLVDSNNKPITCSANGNPIQNGQLYGCQGGSGTYTFKVVPTDSMAAESADPYIAFLFYLVDQSGQTTQATTQFALQQISINPAQYSLETTDSNTNSNRVPITFLPLTQ</sequence>
<feature type="chain" id="PRO_5034500376" evidence="1">
    <location>
        <begin position="21"/>
        <end position="159"/>
    </location>
</feature>
<proteinExistence type="predicted"/>
<protein>
    <submittedName>
        <fullName evidence="2">Uncharacterized protein</fullName>
    </submittedName>
</protein>
<reference evidence="2" key="1">
    <citation type="submission" date="2020-04" db="EMBL/GenBank/DDBJ databases">
        <title>Genome Assembly and Annotation of Botryosphaeria dothidea sdau 11-99, a Latent Pathogen of Apple Fruit Ring Rot in China.</title>
        <authorList>
            <person name="Yu C."/>
            <person name="Diao Y."/>
            <person name="Lu Q."/>
            <person name="Zhao J."/>
            <person name="Cui S."/>
            <person name="Peng C."/>
            <person name="He B."/>
            <person name="Liu H."/>
        </authorList>
    </citation>
    <scope>NUCLEOTIDE SEQUENCE [LARGE SCALE GENOMIC DNA]</scope>
    <source>
        <strain evidence="2">Sdau11-99</strain>
    </source>
</reference>
<name>A0A8H4J7C0_9PEZI</name>
<evidence type="ECO:0000313" key="2">
    <source>
        <dbReference type="EMBL" id="KAF4314041.1"/>
    </source>
</evidence>
<feature type="signal peptide" evidence="1">
    <location>
        <begin position="1"/>
        <end position="20"/>
    </location>
</feature>
<keyword evidence="1" id="KW-0732">Signal</keyword>
<keyword evidence="3" id="KW-1185">Reference proteome</keyword>
<dbReference type="AlphaFoldDB" id="A0A8H4J7C0"/>